<feature type="transmembrane region" description="Helical" evidence="20">
    <location>
        <begin position="54"/>
        <end position="72"/>
    </location>
</feature>
<keyword evidence="6" id="KW-0964">Secreted</keyword>
<feature type="transmembrane region" description="Helical" evidence="20">
    <location>
        <begin position="759"/>
        <end position="780"/>
    </location>
</feature>
<dbReference type="GO" id="GO:0055036">
    <property type="term" value="C:virion membrane"/>
    <property type="evidence" value="ECO:0007669"/>
    <property type="project" value="UniProtKB-SubCell"/>
</dbReference>
<dbReference type="InterPro" id="IPR011998">
    <property type="entry name" value="Flavi_Glycoprot_E_cen/dimer"/>
</dbReference>
<feature type="domain" description="Flavivirus envelope glycoprotein E Stem/Anchor" evidence="24">
    <location>
        <begin position="682"/>
        <end position="769"/>
    </location>
</feature>
<keyword evidence="4" id="KW-1168">Fusion of virus membrane with host membrane</keyword>
<dbReference type="Pfam" id="PF00869">
    <property type="entry name" value="Flavi_glycoprot"/>
    <property type="match status" value="1"/>
</dbReference>
<keyword evidence="5" id="KW-1170">Fusion of virus membrane with host endosomal membrane</keyword>
<keyword evidence="18" id="KW-1160">Virus entry into host cell</keyword>
<evidence type="ECO:0000256" key="19">
    <source>
        <dbReference type="ARBA" id="ARBA00023443"/>
    </source>
</evidence>
<evidence type="ECO:0000256" key="16">
    <source>
        <dbReference type="ARBA" id="ARBA00023180"/>
    </source>
</evidence>
<evidence type="ECO:0000256" key="15">
    <source>
        <dbReference type="ARBA" id="ARBA00023157"/>
    </source>
</evidence>
<dbReference type="SUPFAM" id="SSF56983">
    <property type="entry name" value="Viral glycoprotein, central and dimerisation domains"/>
    <property type="match status" value="1"/>
</dbReference>
<keyword evidence="14 20" id="KW-0472">Membrane</keyword>
<dbReference type="InterPro" id="IPR038345">
    <property type="entry name" value="Flavi_E_Stem/Anchor_dom_sf"/>
</dbReference>
<evidence type="ECO:0000256" key="12">
    <source>
        <dbReference type="ARBA" id="ARBA00022870"/>
    </source>
</evidence>
<dbReference type="InterPro" id="IPR001157">
    <property type="entry name" value="Flavi_NS1"/>
</dbReference>
<evidence type="ECO:0000256" key="3">
    <source>
        <dbReference type="ARBA" id="ARBA00004613"/>
    </source>
</evidence>
<evidence type="ECO:0000256" key="6">
    <source>
        <dbReference type="ARBA" id="ARBA00022525"/>
    </source>
</evidence>
<dbReference type="Pfam" id="PF00948">
    <property type="entry name" value="Flavi_NS1"/>
    <property type="match status" value="1"/>
</dbReference>
<dbReference type="GO" id="GO:0044167">
    <property type="term" value="C:host cell endoplasmic reticulum membrane"/>
    <property type="evidence" value="ECO:0007669"/>
    <property type="project" value="UniProtKB-SubCell"/>
</dbReference>
<feature type="domain" description="Non-structural protein NS1 flavivirus" evidence="22">
    <location>
        <begin position="781"/>
        <end position="1122"/>
    </location>
</feature>
<keyword evidence="13 20" id="KW-1133">Transmembrane helix</keyword>
<dbReference type="GO" id="GO:0046983">
    <property type="term" value="F:protein dimerization activity"/>
    <property type="evidence" value="ECO:0007669"/>
    <property type="project" value="InterPro"/>
</dbReference>
<dbReference type="Pfam" id="PF02832">
    <property type="entry name" value="Flavi_glycop_C"/>
    <property type="match status" value="1"/>
</dbReference>
<feature type="domain" description="Glycoprotein E immunoglobulin-like" evidence="23">
    <location>
        <begin position="588"/>
        <end position="669"/>
    </location>
</feature>
<reference evidence="25" key="1">
    <citation type="submission" date="2022-12" db="EMBL/GenBank/DDBJ databases">
        <authorList>
            <person name="Jonathon C.O. Mifsud"/>
            <person name="Vincenzo A. Costa"/>
            <person name="Mary E. Petrone"/>
            <person name="Ezequiel M. Marzinelli"/>
            <person name="Edward C. Holmes"/>
            <person name="Erin Harvey"/>
        </authorList>
    </citation>
    <scope>NUCLEOTIDE SEQUENCE</scope>
</reference>
<evidence type="ECO:0000259" key="21">
    <source>
        <dbReference type="Pfam" id="PF00869"/>
    </source>
</evidence>
<dbReference type="InterPro" id="IPR036253">
    <property type="entry name" value="Glycoprot_cen/dimer_sf"/>
</dbReference>
<evidence type="ECO:0000256" key="8">
    <source>
        <dbReference type="ARBA" id="ARBA00022595"/>
    </source>
</evidence>
<evidence type="ECO:0000256" key="5">
    <source>
        <dbReference type="ARBA" id="ARBA00022510"/>
    </source>
</evidence>
<keyword evidence="12" id="KW-1043">Host membrane</keyword>
<evidence type="ECO:0000256" key="1">
    <source>
        <dbReference type="ARBA" id="ARBA00004153"/>
    </source>
</evidence>
<keyword evidence="8" id="KW-1162">Viral penetration into host cytoplasm</keyword>
<keyword evidence="7" id="KW-0945">Host-virus interaction</keyword>
<proteinExistence type="predicted"/>
<evidence type="ECO:0000256" key="2">
    <source>
        <dbReference type="ARBA" id="ARBA00004385"/>
    </source>
</evidence>
<dbReference type="InterPro" id="IPR027287">
    <property type="entry name" value="Flavi_E_Ig-like"/>
</dbReference>
<evidence type="ECO:0000256" key="11">
    <source>
        <dbReference type="ARBA" id="ARBA00022844"/>
    </source>
</evidence>
<dbReference type="Gene3D" id="3.30.67.10">
    <property type="entry name" value="Viral Envelope Glycoprotein, domain 2"/>
    <property type="match status" value="1"/>
</dbReference>
<dbReference type="InterPro" id="IPR038055">
    <property type="entry name" value="Glycoprot_E_dimer_dom"/>
</dbReference>
<dbReference type="Gene3D" id="2.60.98.10">
    <property type="entry name" value="Tick-borne Encephalitis virus Glycoprotein, domain 1"/>
    <property type="match status" value="1"/>
</dbReference>
<dbReference type="InterPro" id="IPR013756">
    <property type="entry name" value="GlyE_cen_dom_subdom2"/>
</dbReference>
<dbReference type="InterPro" id="IPR000336">
    <property type="entry name" value="Flavivir/Alphavir_Ig-like_sf"/>
</dbReference>
<evidence type="ECO:0000256" key="20">
    <source>
        <dbReference type="SAM" id="Phobius"/>
    </source>
</evidence>
<evidence type="ECO:0000256" key="7">
    <source>
        <dbReference type="ARBA" id="ARBA00022581"/>
    </source>
</evidence>
<evidence type="ECO:0000256" key="4">
    <source>
        <dbReference type="ARBA" id="ARBA00022506"/>
    </source>
</evidence>
<comment type="subcellular location">
    <subcellularLocation>
        <location evidence="1">Host endoplasmic reticulum membrane</location>
        <topology evidence="1">Multi-pass membrane protein</topology>
    </subcellularLocation>
    <subcellularLocation>
        <location evidence="19">Host endoplasmic reticulum membrane</location>
        <topology evidence="19">Peripheral membrane protein</topology>
        <orientation evidence="19">Lumenal side</orientation>
    </subcellularLocation>
    <subcellularLocation>
        <location evidence="3">Secreted</location>
    </subcellularLocation>
    <subcellularLocation>
        <location evidence="2">Virion membrane</location>
        <topology evidence="2">Multi-pass membrane protein</topology>
    </subcellularLocation>
</comment>
<feature type="transmembrane region" description="Helical" evidence="20">
    <location>
        <begin position="722"/>
        <end position="747"/>
    </location>
</feature>
<organism evidence="25">
    <name type="scientific">Sea-firefly flavivirus</name>
    <dbReference type="NCBI Taxonomy" id="3004162"/>
    <lineage>
        <taxon>Viruses</taxon>
        <taxon>Riboviria</taxon>
        <taxon>Orthornavirae</taxon>
        <taxon>Kitrinoviricota</taxon>
        <taxon>Flasuviricetes</taxon>
        <taxon>Amarillovirales</taxon>
        <taxon>Flaviviridae</taxon>
        <taxon>Orthoflavivirus</taxon>
    </lineage>
</organism>
<dbReference type="SUPFAM" id="SSF81296">
    <property type="entry name" value="E set domains"/>
    <property type="match status" value="1"/>
</dbReference>
<sequence length="1281" mass="142488">MVKHNDLRKRNPNQGMKGKGKIRALALDGLRKGGLSQKNIKMLANQPVKAVKRVFSSLLQLLFSMLGAILRFKKGSNNKRDAGGIEYYLRRPAESILTITLIVIFMVTYPKMILAMASEDRVLELYKERGMYIVGFEGKKVALSHPSVKLQNDTCHFMEYGIGSSLSPYWEERCITPLNQASPTHTKCWCTAPGYTIRVGLGHSSGHRVKRSLMKHPDDHRQTTVGAEYIQQRVMDRDFWKVEQWVRANIVIVVLLAWMAYEKTKSVAYTTVLVVILGFIGSAYADVGCVGVDSRDVLHAPRSSTWVDVVLEENRCVQIVAEEKPTLILTLEGIQVNDLELDRTVGTKCEAKAYKSDDGCPGGKEAGLDEEHQEGWVCRRGTHNRGWGNGCGLFGLGTVVTCAQLECSAGAEIYNIDQNQISYSGTISIQDGKAVSGSQVNGQNFIMSVGKEDQTFDMQDHGEVRLICDPKPYADYSNHQLIYLLDSGKGHEVSIDWVSDLQLPWKYTGGIWKRLGSMTAWERPDTISIPVDVLADQEASLEDALHGTRLVDVEKDNETVLIRATSGRMRCRVELGDVKIKGRTMHECEGGATFMKNPEITNFRTVMVQVTYDGSDMPCRLRTAVSSDPDHMKKDRGVILINNPIAESNDPMYLEFKVFPGEAWIKVQDVKKHWTQKGSVVVDSFTSTLEGVQRFVKLGSTWDFRSVGELIKSLPKYIHEGVVGVANTLFGGSSTVYLVVFGAFAVWLGTQQRALKYQLLFLILGGSIMLGATGVLGHSAGCAVDFSRGRLSCGYNGEFVWKDMHRLVDPAFRAVNDVDPETALGKALAKHKKQKTYVAGTNILEYKFLVSLGTALKKQLANLGVEINLEILPSERKFVREDSVDGMTPVEVTDASGFYGYLPRFFSPKVEENGTTLVICETGHPQFSKAKNRLIVNLEVQRYAQGLVDTAYVEVMEERTESCPVAFTGVVAKSGRALHTSENMWMVSSAPLNGKGNGNLTYVEMNAYTECIWPSSYTIGEEVEESKLLLPRGLGGPNTMYNTLKGYATQVKSPWHKVPLTMQVGYCHVDDKITVTSNCTKRGYAQKSDEQHRSWCCLNCTLPPLKFETADGCYYAMEIRSTGMDAEATDYFFNALYDGTSAHARRKLVWSKRHESNEGELRAAWGVDAQKVTLTTVNNKLNKVLSVINGMENRLKTIEESTGVKMDTADIKNSFKEELDILANIDVGNAELNELLSNLSIGVGTFSDKLTEIKELVEKEEGARDENLMAEVVKAIRHLNW</sequence>
<dbReference type="InterPro" id="IPR026470">
    <property type="entry name" value="Flavi_E_Stem/Anchor_dom"/>
</dbReference>
<keyword evidence="10" id="KW-1161">Viral attachment to host cell</keyword>
<evidence type="ECO:0000256" key="18">
    <source>
        <dbReference type="ARBA" id="ARBA00023296"/>
    </source>
</evidence>
<evidence type="ECO:0000259" key="23">
    <source>
        <dbReference type="Pfam" id="PF02832"/>
    </source>
</evidence>
<dbReference type="GO" id="GO:0046718">
    <property type="term" value="P:symbiont entry into host cell"/>
    <property type="evidence" value="ECO:0007669"/>
    <property type="project" value="UniProtKB-KW"/>
</dbReference>
<evidence type="ECO:0000256" key="17">
    <source>
        <dbReference type="ARBA" id="ARBA00023184"/>
    </source>
</evidence>
<dbReference type="Gene3D" id="3.30.387.10">
    <property type="entry name" value="Viral Envelope Glycoprotein, domain 3"/>
    <property type="match status" value="1"/>
</dbReference>
<gene>
    <name evidence="25" type="primary">polyprotein</name>
</gene>
<dbReference type="InterPro" id="IPR013755">
    <property type="entry name" value="Flav_gly_cen_dom_subdom1"/>
</dbReference>
<feature type="transmembrane region" description="Helical" evidence="20">
    <location>
        <begin position="93"/>
        <end position="117"/>
    </location>
</feature>
<dbReference type="GO" id="GO:0039654">
    <property type="term" value="P:fusion of virus membrane with host endosome membrane"/>
    <property type="evidence" value="ECO:0007669"/>
    <property type="project" value="UniProtKB-KW"/>
</dbReference>
<dbReference type="GO" id="GO:0005576">
    <property type="term" value="C:extracellular region"/>
    <property type="evidence" value="ECO:0007669"/>
    <property type="project" value="UniProtKB-SubCell"/>
</dbReference>
<feature type="transmembrane region" description="Helical" evidence="20">
    <location>
        <begin position="268"/>
        <end position="285"/>
    </location>
</feature>
<keyword evidence="17" id="KW-1038">Host endoplasmic reticulum</keyword>
<accession>A0A9C7GWS9</accession>
<protein>
    <submittedName>
        <fullName evidence="25">Polyprotein</fullName>
    </submittedName>
</protein>
<feature type="domain" description="Envelope glycoprotein E central and dimerisation" evidence="21">
    <location>
        <begin position="289"/>
        <end position="582"/>
    </location>
</feature>
<dbReference type="NCBIfam" id="TIGR04240">
    <property type="entry name" value="flavi_E_stem"/>
    <property type="match status" value="1"/>
</dbReference>
<dbReference type="InterPro" id="IPR014756">
    <property type="entry name" value="Ig_E-set"/>
</dbReference>
<name>A0A9C7GWS9_9FLAV</name>
<evidence type="ECO:0000256" key="14">
    <source>
        <dbReference type="ARBA" id="ARBA00023136"/>
    </source>
</evidence>
<evidence type="ECO:0000259" key="24">
    <source>
        <dbReference type="Pfam" id="PF21659"/>
    </source>
</evidence>
<evidence type="ECO:0000256" key="10">
    <source>
        <dbReference type="ARBA" id="ARBA00022804"/>
    </source>
</evidence>
<dbReference type="EMBL" id="OX394161">
    <property type="protein sequence ID" value="CAI5758861.1"/>
    <property type="molecule type" value="Genomic_RNA"/>
</dbReference>
<evidence type="ECO:0000313" key="25">
    <source>
        <dbReference type="EMBL" id="CAI5758861.1"/>
    </source>
</evidence>
<dbReference type="Pfam" id="PF21659">
    <property type="entry name" value="Flavi_E_stem"/>
    <property type="match status" value="1"/>
</dbReference>
<evidence type="ECO:0000256" key="13">
    <source>
        <dbReference type="ARBA" id="ARBA00022989"/>
    </source>
</evidence>
<keyword evidence="16" id="KW-0325">Glycoprotein</keyword>
<dbReference type="Gene3D" id="1.20.1280.260">
    <property type="match status" value="1"/>
</dbReference>
<keyword evidence="15" id="KW-1015">Disulfide bond</keyword>
<evidence type="ECO:0000256" key="9">
    <source>
        <dbReference type="ARBA" id="ARBA00022692"/>
    </source>
</evidence>
<dbReference type="GO" id="GO:0019062">
    <property type="term" value="P:virion attachment to host cell"/>
    <property type="evidence" value="ECO:0007669"/>
    <property type="project" value="UniProtKB-KW"/>
</dbReference>
<dbReference type="Gene3D" id="2.60.40.350">
    <property type="match status" value="1"/>
</dbReference>
<evidence type="ECO:0000259" key="22">
    <source>
        <dbReference type="Pfam" id="PF00948"/>
    </source>
</evidence>
<keyword evidence="9 20" id="KW-0812">Transmembrane</keyword>
<keyword evidence="11" id="KW-0946">Virion</keyword>